<comment type="caution">
    <text evidence="1">The sequence shown here is derived from an EMBL/GenBank/DDBJ whole genome shotgun (WGS) entry which is preliminary data.</text>
</comment>
<name>T0FWY4_9LEPT</name>
<reference evidence="1" key="1">
    <citation type="submission" date="2013-05" db="EMBL/GenBank/DDBJ databases">
        <authorList>
            <person name="Harkins D.M."/>
            <person name="Durkin A.S."/>
            <person name="Brinkac L.M."/>
            <person name="Haft D.H."/>
            <person name="Selengut J.D."/>
            <person name="Sanka R."/>
            <person name="DePew J."/>
            <person name="Purushe J."/>
            <person name="Galloway R.L."/>
            <person name="Vinetz J.M."/>
            <person name="Sutton G.G."/>
            <person name="Nierman W.C."/>
            <person name="Fouts D.E."/>
        </authorList>
    </citation>
    <scope>NUCLEOTIDE SEQUENCE [LARGE SCALE GENOMIC DNA]</scope>
    <source>
        <strain evidence="1">80-412</strain>
    </source>
</reference>
<protein>
    <submittedName>
        <fullName evidence="1">Uncharacterized protein</fullName>
    </submittedName>
</protein>
<dbReference type="EMBL" id="AOHD02000065">
    <property type="protein sequence ID" value="EQA78482.1"/>
    <property type="molecule type" value="Genomic_DNA"/>
</dbReference>
<sequence>MRSEQAGRPRQITSRCKNMRLSRSSKIQPVTDHEVQENALGRFETIRFKKRKATTPKRRNLWELLLGATINDLLWKLFPRLTPKSYPLKSKMWELPQNSDSTLAGLVKRRNLWELLLGATINDLLWRLFPRLTPKSYPLKSKMWELPQNSDSTLAGLVKRRNLWELLLGANINDLLWKLFPRLTPKPYSLTPRTWELPLGAKINERLGDRTPATPTTKTELFWNSLFQKVVSGLTILAFNIVFILPITLLTDLNAQSVPVLGSTKQFASDELKPYVDAAKISATDSGTFMNAVTGGEQVLEAAWEASVNAEIEAIVGGVTNSDAVNDVNVYKNAVRAQLELQNEWCKTNGWRMRRNTSKRNCKCF</sequence>
<dbReference type="Proteomes" id="UP000015445">
    <property type="component" value="Unassembled WGS sequence"/>
</dbReference>
<dbReference type="AlphaFoldDB" id="T0FWY4"/>
<gene>
    <name evidence="1" type="ORF">LEP1GSC193_1531</name>
</gene>
<proteinExistence type="predicted"/>
<accession>T0FWY4</accession>
<organism evidence="1 2">
    <name type="scientific">Leptospira alstonii serovar Pingchang str. 80-412</name>
    <dbReference type="NCBI Taxonomy" id="1218564"/>
    <lineage>
        <taxon>Bacteria</taxon>
        <taxon>Pseudomonadati</taxon>
        <taxon>Spirochaetota</taxon>
        <taxon>Spirochaetia</taxon>
        <taxon>Leptospirales</taxon>
        <taxon>Leptospiraceae</taxon>
        <taxon>Leptospira</taxon>
    </lineage>
</organism>
<keyword evidence="2" id="KW-1185">Reference proteome</keyword>
<evidence type="ECO:0000313" key="1">
    <source>
        <dbReference type="EMBL" id="EQA78482.1"/>
    </source>
</evidence>
<evidence type="ECO:0000313" key="2">
    <source>
        <dbReference type="Proteomes" id="UP000015445"/>
    </source>
</evidence>